<organism evidence="1">
    <name type="scientific">Brassica napus</name>
    <name type="common">Rape</name>
    <dbReference type="NCBI Taxonomy" id="3708"/>
    <lineage>
        <taxon>Eukaryota</taxon>
        <taxon>Viridiplantae</taxon>
        <taxon>Streptophyta</taxon>
        <taxon>Embryophyta</taxon>
        <taxon>Tracheophyta</taxon>
        <taxon>Spermatophyta</taxon>
        <taxon>Magnoliopsida</taxon>
        <taxon>eudicotyledons</taxon>
        <taxon>Gunneridae</taxon>
        <taxon>Pentapetalae</taxon>
        <taxon>rosids</taxon>
        <taxon>malvids</taxon>
        <taxon>Brassicales</taxon>
        <taxon>Brassicaceae</taxon>
        <taxon>Brassiceae</taxon>
        <taxon>Brassica</taxon>
    </lineage>
</organism>
<dbReference type="EMBL" id="HG994356">
    <property type="protein sequence ID" value="CAF2141952.1"/>
    <property type="molecule type" value="Genomic_DNA"/>
</dbReference>
<gene>
    <name evidence="1" type="ORF">DARMORV10_A02P27800.1</name>
</gene>
<proteinExistence type="predicted"/>
<name>A0A816X3G6_BRANA</name>
<sequence length="137" mass="15650">MELRRQRSSGYFISACKLHRSNMHVSKEVTVMTVKASVGSKRYSMLWYVVEQLAASRSVLLHSFHDQPAGRLVRYCALGRPRADLLETAVRVRQARLDPRDKEPARDRLALTGDKESATVQDGTEQTDLFDIFRNKV</sequence>
<dbReference type="Proteomes" id="UP001295469">
    <property type="component" value="Chromosome A02"/>
</dbReference>
<dbReference type="AlphaFoldDB" id="A0A816X3G6"/>
<evidence type="ECO:0000313" key="1">
    <source>
        <dbReference type="EMBL" id="CAF2141952.1"/>
    </source>
</evidence>
<accession>A0A816X3G6</accession>
<protein>
    <submittedName>
        <fullName evidence="1">(rape) hypothetical protein</fullName>
    </submittedName>
</protein>
<reference evidence="1" key="1">
    <citation type="submission" date="2021-01" db="EMBL/GenBank/DDBJ databases">
        <authorList>
            <consortium name="Genoscope - CEA"/>
            <person name="William W."/>
        </authorList>
    </citation>
    <scope>NUCLEOTIDE SEQUENCE</scope>
</reference>